<organism evidence="2 3">
    <name type="scientific">Candidatus Nitrosocosmicus arcticus</name>
    <dbReference type="NCBI Taxonomy" id="2035267"/>
    <lineage>
        <taxon>Archaea</taxon>
        <taxon>Nitrososphaerota</taxon>
        <taxon>Nitrososphaeria</taxon>
        <taxon>Nitrososphaerales</taxon>
        <taxon>Nitrososphaeraceae</taxon>
        <taxon>Candidatus Nitrosocosmicus</taxon>
    </lineage>
</organism>
<keyword evidence="3" id="KW-1185">Reference proteome</keyword>
<comment type="caution">
    <text evidence="2">The sequence shown here is derived from an EMBL/GenBank/DDBJ whole genome shotgun (WGS) entry which is preliminary data.</text>
</comment>
<reference evidence="2 3" key="1">
    <citation type="journal article" date="2019" name="Front. Microbiol.">
        <title>Ammonia Oxidation by the Arctic Terrestrial Thaumarchaeote Candidatus Nitrosocosmicus arcticus Is Stimulated by Increasing Temperatures.</title>
        <authorList>
            <person name="Alves R.J.E."/>
            <person name="Kerou M."/>
            <person name="Zappe A."/>
            <person name="Bittner R."/>
            <person name="Abby S.S."/>
            <person name="Schmidt H.A."/>
            <person name="Pfeifer K."/>
            <person name="Schleper C."/>
        </authorList>
    </citation>
    <scope>NUCLEOTIDE SEQUENCE [LARGE SCALE GENOMIC DNA]</scope>
    <source>
        <strain evidence="2 3">Kfb</strain>
    </source>
</reference>
<proteinExistence type="predicted"/>
<protein>
    <submittedName>
        <fullName evidence="2">Uncharacterized protein</fullName>
    </submittedName>
</protein>
<sequence length="100" mass="10834">MSYGSATPSEPSMKKLVLIFGIIAIGAFIILSIFVFPIKNLIRDDVTAEVKILSKNDGICVVDTADHPRGINPCPYVAGDTVIVKYKEGTSDIISHELKL</sequence>
<dbReference type="AlphaFoldDB" id="A0A557SRB6"/>
<name>A0A557SRB6_9ARCH</name>
<feature type="transmembrane region" description="Helical" evidence="1">
    <location>
        <begin position="16"/>
        <end position="36"/>
    </location>
</feature>
<keyword evidence="1" id="KW-0812">Transmembrane</keyword>
<accession>A0A557SRB6</accession>
<keyword evidence="1" id="KW-0472">Membrane</keyword>
<keyword evidence="1" id="KW-1133">Transmembrane helix</keyword>
<gene>
    <name evidence="2" type="ORF">NARC_200030</name>
</gene>
<evidence type="ECO:0000256" key="1">
    <source>
        <dbReference type="SAM" id="Phobius"/>
    </source>
</evidence>
<dbReference type="Proteomes" id="UP000315289">
    <property type="component" value="Unassembled WGS sequence"/>
</dbReference>
<dbReference type="EMBL" id="VOAH01000020">
    <property type="protein sequence ID" value="TVP39141.1"/>
    <property type="molecule type" value="Genomic_DNA"/>
</dbReference>
<dbReference type="RefSeq" id="WP_144734547.1">
    <property type="nucleotide sequence ID" value="NZ_ML675593.1"/>
</dbReference>
<evidence type="ECO:0000313" key="2">
    <source>
        <dbReference type="EMBL" id="TVP39141.1"/>
    </source>
</evidence>
<dbReference type="OrthoDB" id="10998at2157"/>
<evidence type="ECO:0000313" key="3">
    <source>
        <dbReference type="Proteomes" id="UP000315289"/>
    </source>
</evidence>